<keyword evidence="2" id="KW-1185">Reference proteome</keyword>
<dbReference type="Proteomes" id="UP000765509">
    <property type="component" value="Unassembled WGS sequence"/>
</dbReference>
<protein>
    <submittedName>
        <fullName evidence="1">Uncharacterized protein</fullName>
    </submittedName>
</protein>
<evidence type="ECO:0000313" key="2">
    <source>
        <dbReference type="Proteomes" id="UP000765509"/>
    </source>
</evidence>
<name>A0A9Q3GTT3_9BASI</name>
<evidence type="ECO:0000313" key="1">
    <source>
        <dbReference type="EMBL" id="MBW0478495.1"/>
    </source>
</evidence>
<dbReference type="AlphaFoldDB" id="A0A9Q3GTT3"/>
<reference evidence="1" key="1">
    <citation type="submission" date="2021-03" db="EMBL/GenBank/DDBJ databases">
        <title>Draft genome sequence of rust myrtle Austropuccinia psidii MF-1, a brazilian biotype.</title>
        <authorList>
            <person name="Quecine M.C."/>
            <person name="Pachon D.M.R."/>
            <person name="Bonatelli M.L."/>
            <person name="Correr F.H."/>
            <person name="Franceschini L.M."/>
            <person name="Leite T.F."/>
            <person name="Margarido G.R.A."/>
            <person name="Almeida C.A."/>
            <person name="Ferrarezi J.A."/>
            <person name="Labate C.A."/>
        </authorList>
    </citation>
    <scope>NUCLEOTIDE SEQUENCE</scope>
    <source>
        <strain evidence="1">MF-1</strain>
    </source>
</reference>
<dbReference type="OrthoDB" id="2500260at2759"/>
<gene>
    <name evidence="1" type="ORF">O181_018210</name>
</gene>
<sequence length="436" mass="50116">MISSFASLAHICSVKDDSKIGESVLLSTPSSSLVVEATDTNYLIELSLTRQYYIRARQNVPQAYSLEPGSPENKVKIEPLNMTRERSRGVRGVNFPFTNDVTHDGLDNINYELFTTIGEAISDKNVYPPLRSTHHKGWRQVLALVGHLEVGTFLNQMDPICHHFATSLSGPELNFRSQAISLLGSRSVNHPVWWTKEAITYFRKHGWDWKMIVRLGDALAAWDPFKTTWKEAELANTRKFLLQFLINHPQCLSNPVPWNESKEKVWLERIIETRLTTFSSEESNLKAPKSPITSKSRYQMRMKLIIGEIGVIIRNPSEAGYRCPNEWVTEGLKIDWLLKGLDPEFMIEIIEKLQVIETNEASFAELSIAQATLQSAIDLEARYPHRSIPQWFNEVYRPNYFQDKFRRVFEKLGSRTATSTTPLESQHFHTLQSNRY</sequence>
<comment type="caution">
    <text evidence="1">The sequence shown here is derived from an EMBL/GenBank/DDBJ whole genome shotgun (WGS) entry which is preliminary data.</text>
</comment>
<proteinExistence type="predicted"/>
<organism evidence="1 2">
    <name type="scientific">Austropuccinia psidii MF-1</name>
    <dbReference type="NCBI Taxonomy" id="1389203"/>
    <lineage>
        <taxon>Eukaryota</taxon>
        <taxon>Fungi</taxon>
        <taxon>Dikarya</taxon>
        <taxon>Basidiomycota</taxon>
        <taxon>Pucciniomycotina</taxon>
        <taxon>Pucciniomycetes</taxon>
        <taxon>Pucciniales</taxon>
        <taxon>Sphaerophragmiaceae</taxon>
        <taxon>Austropuccinia</taxon>
    </lineage>
</organism>
<accession>A0A9Q3GTT3</accession>
<dbReference type="EMBL" id="AVOT02005211">
    <property type="protein sequence ID" value="MBW0478495.1"/>
    <property type="molecule type" value="Genomic_DNA"/>
</dbReference>